<comment type="caution">
    <text evidence="1">Lacks conserved residue(s) required for the propagation of feature annotation.</text>
</comment>
<evidence type="ECO:0000259" key="3">
    <source>
        <dbReference type="PROSITE" id="PS50026"/>
    </source>
</evidence>
<feature type="compositionally biased region" description="Acidic residues" evidence="2">
    <location>
        <begin position="159"/>
        <end position="173"/>
    </location>
</feature>
<evidence type="ECO:0000256" key="2">
    <source>
        <dbReference type="SAM" id="MobiDB-lite"/>
    </source>
</evidence>
<gene>
    <name evidence="5" type="ORF">CVLEPA_LOCUS20162</name>
</gene>
<dbReference type="PROSITE" id="PS01186">
    <property type="entry name" value="EGF_2"/>
    <property type="match status" value="1"/>
</dbReference>
<dbReference type="InterPro" id="IPR000742">
    <property type="entry name" value="EGF"/>
</dbReference>
<dbReference type="PROSITE" id="PS50026">
    <property type="entry name" value="EGF_3"/>
    <property type="match status" value="1"/>
</dbReference>
<dbReference type="SMART" id="SM00664">
    <property type="entry name" value="DoH"/>
    <property type="match status" value="2"/>
</dbReference>
<feature type="domain" description="EGF-like" evidence="3">
    <location>
        <begin position="40"/>
        <end position="80"/>
    </location>
</feature>
<dbReference type="Proteomes" id="UP001642483">
    <property type="component" value="Unassembled WGS sequence"/>
</dbReference>
<evidence type="ECO:0000313" key="5">
    <source>
        <dbReference type="EMBL" id="CAK8688130.1"/>
    </source>
</evidence>
<dbReference type="PROSITE" id="PS00022">
    <property type="entry name" value="EGF_1"/>
    <property type="match status" value="2"/>
</dbReference>
<dbReference type="PROSITE" id="PS50836">
    <property type="entry name" value="DOMON"/>
    <property type="match status" value="2"/>
</dbReference>
<keyword evidence="6" id="KW-1185">Reference proteome</keyword>
<feature type="region of interest" description="Disordered" evidence="2">
    <location>
        <begin position="231"/>
        <end position="277"/>
    </location>
</feature>
<dbReference type="InterPro" id="IPR005018">
    <property type="entry name" value="DOMON_domain"/>
</dbReference>
<organism evidence="5 6">
    <name type="scientific">Clavelina lepadiformis</name>
    <name type="common">Light-bulb sea squirt</name>
    <name type="synonym">Ascidia lepadiformis</name>
    <dbReference type="NCBI Taxonomy" id="159417"/>
    <lineage>
        <taxon>Eukaryota</taxon>
        <taxon>Metazoa</taxon>
        <taxon>Chordata</taxon>
        <taxon>Tunicata</taxon>
        <taxon>Ascidiacea</taxon>
        <taxon>Aplousobranchia</taxon>
        <taxon>Clavelinidae</taxon>
        <taxon>Clavelina</taxon>
    </lineage>
</organism>
<feature type="disulfide bond" evidence="1">
    <location>
        <begin position="70"/>
        <end position="79"/>
    </location>
</feature>
<dbReference type="SMART" id="SM00181">
    <property type="entry name" value="EGF"/>
    <property type="match status" value="2"/>
</dbReference>
<dbReference type="PANTHER" id="PTHR46901:SF2">
    <property type="entry name" value="GH04942P"/>
    <property type="match status" value="1"/>
</dbReference>
<accession>A0ABP0G8J1</accession>
<feature type="domain" description="DOMON" evidence="4">
    <location>
        <begin position="437"/>
        <end position="559"/>
    </location>
</feature>
<evidence type="ECO:0000259" key="4">
    <source>
        <dbReference type="PROSITE" id="PS50836"/>
    </source>
</evidence>
<protein>
    <recommendedName>
        <fullName evidence="7">EGF-like domain-containing protein</fullName>
    </recommendedName>
</protein>
<keyword evidence="1" id="KW-0245">EGF-like domain</keyword>
<evidence type="ECO:0008006" key="7">
    <source>
        <dbReference type="Google" id="ProtNLM"/>
    </source>
</evidence>
<keyword evidence="1" id="KW-1015">Disulfide bond</keyword>
<dbReference type="Pfam" id="PF03351">
    <property type="entry name" value="DOMON"/>
    <property type="match status" value="2"/>
</dbReference>
<feature type="compositionally biased region" description="Basic and acidic residues" evidence="2">
    <location>
        <begin position="231"/>
        <end position="247"/>
    </location>
</feature>
<dbReference type="CDD" id="cd09631">
    <property type="entry name" value="DOMON_DOH"/>
    <property type="match status" value="2"/>
</dbReference>
<feature type="region of interest" description="Disordered" evidence="2">
    <location>
        <begin position="154"/>
        <end position="175"/>
    </location>
</feature>
<comment type="caution">
    <text evidence="5">The sequence shown here is derived from an EMBL/GenBank/DDBJ whole genome shotgun (WGS) entry which is preliminary data.</text>
</comment>
<evidence type="ECO:0000313" key="6">
    <source>
        <dbReference type="Proteomes" id="UP001642483"/>
    </source>
</evidence>
<feature type="region of interest" description="Disordered" evidence="2">
    <location>
        <begin position="405"/>
        <end position="428"/>
    </location>
</feature>
<evidence type="ECO:0000256" key="1">
    <source>
        <dbReference type="PROSITE-ProRule" id="PRU00076"/>
    </source>
</evidence>
<dbReference type="InterPro" id="IPR045266">
    <property type="entry name" value="DOH_DOMON"/>
</dbReference>
<sequence length="608" mass="68502">MVSDADVNGGCYDNKCLNGGTCESGKCACAARYEGGRCEHENECADDGDCAHGRCVDVDSTKFPSKFCFCEPGWMGGSCEKESELSEAKLDESDEKDFHKVVLYDNPKFELFWKLFDDRPQVEIALRVETDTWCAIGWRPDDIDKKCKDFPLSTSSSSEGDDGVNDETSDNNDVEATRRKRFISLKYGRGQQRARRELVDKRDNDENMIKVFCNAGNISAAAEWAKETFNDVRPSSDKLHPEPEPKPNSKSSPSSNRKTKGDPEPEPNVEPGPGYKDILHPMDCSDIIYATAEGNLHRVLDMYTRDRASPKHDPWFGGSDDLTGVVARREDGILHVKFRRNLVSSDPSDHSLRDDEVMLIWARGQTSYLFNHRPLSGLESCAATDYDYYRINELKYHGTKPSQRGTTSFNFYDDPDDESKSNNGSFRHPEKCKTDKCEYMLEWKYREKTGLVHFKIKARVEEDQWAAVGFSEKPEMENSDAAVGWVEPSSGELTLTDRWLTSKAPEGVALDNGPASFENVRGSYRDGFLKISFSRALDTEDPNDLALNKCVYFLYAWGGKLKDGDVTKHKSTYVSEETVCIGSSARSRGNFNCLVMLCVVINPFVLFF</sequence>
<dbReference type="PANTHER" id="PTHR46901">
    <property type="entry name" value="GH04942P"/>
    <property type="match status" value="1"/>
</dbReference>
<proteinExistence type="predicted"/>
<dbReference type="CDD" id="cd00054">
    <property type="entry name" value="EGF_CA"/>
    <property type="match status" value="1"/>
</dbReference>
<feature type="domain" description="DOMON" evidence="4">
    <location>
        <begin position="239"/>
        <end position="364"/>
    </location>
</feature>
<name>A0ABP0G8J1_CLALP</name>
<reference evidence="5 6" key="1">
    <citation type="submission" date="2024-02" db="EMBL/GenBank/DDBJ databases">
        <authorList>
            <person name="Daric V."/>
            <person name="Darras S."/>
        </authorList>
    </citation>
    <scope>NUCLEOTIDE SEQUENCE [LARGE SCALE GENOMIC DNA]</scope>
</reference>
<dbReference type="Gene3D" id="2.10.25.10">
    <property type="entry name" value="Laminin"/>
    <property type="match status" value="1"/>
</dbReference>
<dbReference type="EMBL" id="CAWYQH010000108">
    <property type="protein sequence ID" value="CAK8688130.1"/>
    <property type="molecule type" value="Genomic_DNA"/>
</dbReference>